<reference evidence="1 2" key="1">
    <citation type="submission" date="2016-10" db="EMBL/GenBank/DDBJ databases">
        <authorList>
            <person name="de Groot N.N."/>
        </authorList>
    </citation>
    <scope>NUCLEOTIDE SEQUENCE [LARGE SCALE GENOMIC DNA]</scope>
    <source>
        <strain evidence="1 2">DSM 17925</strain>
    </source>
</reference>
<evidence type="ECO:0000313" key="2">
    <source>
        <dbReference type="Proteomes" id="UP000199167"/>
    </source>
</evidence>
<evidence type="ECO:0000313" key="1">
    <source>
        <dbReference type="EMBL" id="SEV94525.1"/>
    </source>
</evidence>
<accession>A0A1I0N142</accession>
<dbReference type="EMBL" id="FOIZ01000001">
    <property type="protein sequence ID" value="SEV94525.1"/>
    <property type="molecule type" value="Genomic_DNA"/>
</dbReference>
<proteinExistence type="predicted"/>
<organism evidence="1 2">
    <name type="scientific">Cognatiyoonia koreensis</name>
    <dbReference type="NCBI Taxonomy" id="364200"/>
    <lineage>
        <taxon>Bacteria</taxon>
        <taxon>Pseudomonadati</taxon>
        <taxon>Pseudomonadota</taxon>
        <taxon>Alphaproteobacteria</taxon>
        <taxon>Rhodobacterales</taxon>
        <taxon>Paracoccaceae</taxon>
        <taxon>Cognatiyoonia</taxon>
    </lineage>
</organism>
<dbReference type="AlphaFoldDB" id="A0A1I0N142"/>
<keyword evidence="2" id="KW-1185">Reference proteome</keyword>
<sequence length="173" mass="18463">MLRDIVDESLRLTKTFGAVKGINPKDISKTTYFVSSDDIFAAFRPAHICDMPLDDIITKQRVMGVVMLQTVGDLRLRDGTYGIHLRPEDGAGILSDANGEDVARAPYEAVMPITAPPTTAQGIDIEFSGKCSVGIDFPLSLSVKCYGGAQSPGGGIGVTVCNNLTIDLTPFIL</sequence>
<dbReference type="Proteomes" id="UP000199167">
    <property type="component" value="Unassembled WGS sequence"/>
</dbReference>
<dbReference type="RefSeq" id="WP_089989494.1">
    <property type="nucleotide sequence ID" value="NZ_FOIZ01000001.1"/>
</dbReference>
<protein>
    <submittedName>
        <fullName evidence="1">Uncharacterized protein</fullName>
    </submittedName>
</protein>
<name>A0A1I0N142_9RHOB</name>
<gene>
    <name evidence="1" type="ORF">SAMN04488515_0347</name>
</gene>